<dbReference type="PROSITE" id="PS51155">
    <property type="entry name" value="CHIT_BIND_RR_2"/>
    <property type="match status" value="1"/>
</dbReference>
<reference evidence="3" key="1">
    <citation type="submission" date="2020-11" db="EMBL/GenBank/DDBJ databases">
        <authorList>
            <person name="Tran Van P."/>
        </authorList>
    </citation>
    <scope>NUCLEOTIDE SEQUENCE</scope>
</reference>
<dbReference type="Pfam" id="PF00379">
    <property type="entry name" value="Chitin_bind_4"/>
    <property type="match status" value="1"/>
</dbReference>
<dbReference type="PANTHER" id="PTHR10380:SF230">
    <property type="entry name" value="CUTICULAR PROTEIN 47EE"/>
    <property type="match status" value="1"/>
</dbReference>
<dbReference type="PRINTS" id="PR01217">
    <property type="entry name" value="PRICHEXTENSN"/>
</dbReference>
<dbReference type="InterPro" id="IPR000618">
    <property type="entry name" value="Insect_cuticle"/>
</dbReference>
<sequence length="479" mass="50833">MYFAGSHSLYTPPIPSRAVSAPPPPMFVPATSYGPPTPVQAPVTPPTPPLSSIGPSPDQLLRGIIPFPPISVGPFSVPAGITAAPPPSNFFPSEHPTTPQPFSIPAGIAAAPPPSNIFPSERPTSQQPFSVPAGIAAAPPPSNFFPTERPTPPQPFSIPAGIAAAPPPSNFLTFVSPPPIRAQSAPTGITLASPKELVLSPGSRIEIRDELGQYSHGLMVVDVVHFPSIRWGSPPWIQGMESSSSHVSYAGDLKGVAVSGGAIFSEFWLSSSSTLVPDGFLHITSGKRFLGLETCSILNVYSCNKSELRVSLAFPFLLWFSQGLVDLYGFNAFQLRLVPFCSVYVTQVKKLRLNEVAFVESTREVIEVKFESTGIFGFICPSQAGEMVPVITVDGIACGNNTLIGLELVTFSDQNGTTVSEQGHLTLTNEGWESVIVKEGSYSYISPEGIPVSVSYIADEKGFRATGSHLPNVVLVKGR</sequence>
<evidence type="ECO:0000256" key="2">
    <source>
        <dbReference type="PROSITE-ProRule" id="PRU00497"/>
    </source>
</evidence>
<proteinExistence type="predicted"/>
<evidence type="ECO:0000313" key="3">
    <source>
        <dbReference type="EMBL" id="CAD7440957.1"/>
    </source>
</evidence>
<dbReference type="GO" id="GO:0008010">
    <property type="term" value="F:structural constituent of chitin-based larval cuticle"/>
    <property type="evidence" value="ECO:0007669"/>
    <property type="project" value="TreeGrafter"/>
</dbReference>
<gene>
    <name evidence="3" type="ORF">TBIB3V08_LOCUS3436</name>
</gene>
<evidence type="ECO:0000256" key="1">
    <source>
        <dbReference type="ARBA" id="ARBA00022460"/>
    </source>
</evidence>
<dbReference type="AlphaFoldDB" id="A0A7R9ETB2"/>
<dbReference type="PANTHER" id="PTHR10380">
    <property type="entry name" value="CUTICLE PROTEIN"/>
    <property type="match status" value="1"/>
</dbReference>
<dbReference type="GO" id="GO:0062129">
    <property type="term" value="C:chitin-based extracellular matrix"/>
    <property type="evidence" value="ECO:0007669"/>
    <property type="project" value="TreeGrafter"/>
</dbReference>
<name>A0A7R9ETB2_9NEOP</name>
<organism evidence="3">
    <name type="scientific">Timema bartmani</name>
    <dbReference type="NCBI Taxonomy" id="61472"/>
    <lineage>
        <taxon>Eukaryota</taxon>
        <taxon>Metazoa</taxon>
        <taxon>Ecdysozoa</taxon>
        <taxon>Arthropoda</taxon>
        <taxon>Hexapoda</taxon>
        <taxon>Insecta</taxon>
        <taxon>Pterygota</taxon>
        <taxon>Neoptera</taxon>
        <taxon>Polyneoptera</taxon>
        <taxon>Phasmatodea</taxon>
        <taxon>Timematodea</taxon>
        <taxon>Timematoidea</taxon>
        <taxon>Timematidae</taxon>
        <taxon>Timema</taxon>
    </lineage>
</organism>
<dbReference type="EMBL" id="OD565136">
    <property type="protein sequence ID" value="CAD7440957.1"/>
    <property type="molecule type" value="Genomic_DNA"/>
</dbReference>
<dbReference type="InterPro" id="IPR050468">
    <property type="entry name" value="Cuticle_Struct_Prot"/>
</dbReference>
<protein>
    <submittedName>
        <fullName evidence="3">Uncharacterized protein</fullName>
    </submittedName>
</protein>
<dbReference type="PROSITE" id="PS00233">
    <property type="entry name" value="CHIT_BIND_RR_1"/>
    <property type="match status" value="1"/>
</dbReference>
<keyword evidence="1 2" id="KW-0193">Cuticle</keyword>
<accession>A0A7R9ETB2</accession>
<dbReference type="InterPro" id="IPR031311">
    <property type="entry name" value="CHIT_BIND_RR_consensus"/>
</dbReference>